<protein>
    <recommendedName>
        <fullName evidence="4">Secreted protein</fullName>
    </recommendedName>
</protein>
<keyword evidence="3" id="KW-1185">Reference proteome</keyword>
<feature type="chain" id="PRO_5018525744" description="Secreted protein" evidence="1">
    <location>
        <begin position="25"/>
        <end position="117"/>
    </location>
</feature>
<accession>A0A3S5AS32</accession>
<sequence>MVAARVPFALFLGLLFASVQVDTGRNNCTRPGVGTHLQFKLLGKTNQRTSRRGFCRAIAPYSTAFTFDFVEGSTVLPPLHAPLTATSCHLCMLSVEVEPSQDRLASQGGCNSETNYY</sequence>
<gene>
    <name evidence="2" type="ORF">PXEA_LOCUS24062</name>
</gene>
<feature type="signal peptide" evidence="1">
    <location>
        <begin position="1"/>
        <end position="24"/>
    </location>
</feature>
<evidence type="ECO:0000313" key="2">
    <source>
        <dbReference type="EMBL" id="VEL30622.1"/>
    </source>
</evidence>
<dbReference type="Proteomes" id="UP000784294">
    <property type="component" value="Unassembled WGS sequence"/>
</dbReference>
<proteinExistence type="predicted"/>
<name>A0A3S5AS32_9PLAT</name>
<organism evidence="2 3">
    <name type="scientific">Protopolystoma xenopodis</name>
    <dbReference type="NCBI Taxonomy" id="117903"/>
    <lineage>
        <taxon>Eukaryota</taxon>
        <taxon>Metazoa</taxon>
        <taxon>Spiralia</taxon>
        <taxon>Lophotrochozoa</taxon>
        <taxon>Platyhelminthes</taxon>
        <taxon>Monogenea</taxon>
        <taxon>Polyopisthocotylea</taxon>
        <taxon>Polystomatidea</taxon>
        <taxon>Polystomatidae</taxon>
        <taxon>Protopolystoma</taxon>
    </lineage>
</organism>
<evidence type="ECO:0000256" key="1">
    <source>
        <dbReference type="SAM" id="SignalP"/>
    </source>
</evidence>
<comment type="caution">
    <text evidence="2">The sequence shown here is derived from an EMBL/GenBank/DDBJ whole genome shotgun (WGS) entry which is preliminary data.</text>
</comment>
<reference evidence="2" key="1">
    <citation type="submission" date="2018-11" db="EMBL/GenBank/DDBJ databases">
        <authorList>
            <consortium name="Pathogen Informatics"/>
        </authorList>
    </citation>
    <scope>NUCLEOTIDE SEQUENCE</scope>
</reference>
<evidence type="ECO:0008006" key="4">
    <source>
        <dbReference type="Google" id="ProtNLM"/>
    </source>
</evidence>
<dbReference type="EMBL" id="CAAALY010113843">
    <property type="protein sequence ID" value="VEL30622.1"/>
    <property type="molecule type" value="Genomic_DNA"/>
</dbReference>
<evidence type="ECO:0000313" key="3">
    <source>
        <dbReference type="Proteomes" id="UP000784294"/>
    </source>
</evidence>
<keyword evidence="1" id="KW-0732">Signal</keyword>
<dbReference type="AlphaFoldDB" id="A0A3S5AS32"/>